<dbReference type="Proteomes" id="UP000011519">
    <property type="component" value="Unassembled WGS sequence"/>
</dbReference>
<evidence type="ECO:0000256" key="1">
    <source>
        <dbReference type="SAM" id="Phobius"/>
    </source>
</evidence>
<proteinExistence type="predicted"/>
<organism evidence="2 3">
    <name type="scientific">Natrialba hulunbeirensis JCM 10989</name>
    <dbReference type="NCBI Taxonomy" id="1227493"/>
    <lineage>
        <taxon>Archaea</taxon>
        <taxon>Methanobacteriati</taxon>
        <taxon>Methanobacteriota</taxon>
        <taxon>Stenosarchaea group</taxon>
        <taxon>Halobacteria</taxon>
        <taxon>Halobacteriales</taxon>
        <taxon>Natrialbaceae</taxon>
        <taxon>Natrialba</taxon>
    </lineage>
</organism>
<sequence>MCLLAAGAGLLGWRAFVPHQNGGVVLVLAIGVLAILFFVDGVVQHHA</sequence>
<gene>
    <name evidence="2" type="ORF">C483_09731</name>
</gene>
<dbReference type="RefSeq" id="WP_006653149.1">
    <property type="nucleotide sequence ID" value="NZ_AOIM01000031.1"/>
</dbReference>
<accession>L9ZXS6</accession>
<keyword evidence="3" id="KW-1185">Reference proteome</keyword>
<feature type="transmembrane region" description="Helical" evidence="1">
    <location>
        <begin position="24"/>
        <end position="43"/>
    </location>
</feature>
<keyword evidence="1" id="KW-1133">Transmembrane helix</keyword>
<dbReference type="STRING" id="1227493.C483_09731"/>
<keyword evidence="1" id="KW-0472">Membrane</keyword>
<dbReference type="AlphaFoldDB" id="L9ZXS6"/>
<evidence type="ECO:0000313" key="2">
    <source>
        <dbReference type="EMBL" id="ELY91310.1"/>
    </source>
</evidence>
<dbReference type="EMBL" id="AOIM01000031">
    <property type="protein sequence ID" value="ELY91310.1"/>
    <property type="molecule type" value="Genomic_DNA"/>
</dbReference>
<reference evidence="2 3" key="1">
    <citation type="journal article" date="2014" name="PLoS Genet.">
        <title>Phylogenetically driven sequencing of extremely halophilic archaea reveals strategies for static and dynamic osmo-response.</title>
        <authorList>
            <person name="Becker E.A."/>
            <person name="Seitzer P.M."/>
            <person name="Tritt A."/>
            <person name="Larsen D."/>
            <person name="Krusor M."/>
            <person name="Yao A.I."/>
            <person name="Wu D."/>
            <person name="Madern D."/>
            <person name="Eisen J.A."/>
            <person name="Darling A.E."/>
            <person name="Facciotti M.T."/>
        </authorList>
    </citation>
    <scope>NUCLEOTIDE SEQUENCE [LARGE SCALE GENOMIC DNA]</scope>
    <source>
        <strain evidence="2 3">JCM 10989</strain>
    </source>
</reference>
<keyword evidence="1" id="KW-0812">Transmembrane</keyword>
<name>L9ZXS6_9EURY</name>
<protein>
    <submittedName>
        <fullName evidence="2">Uncharacterized protein</fullName>
    </submittedName>
</protein>
<evidence type="ECO:0000313" key="3">
    <source>
        <dbReference type="Proteomes" id="UP000011519"/>
    </source>
</evidence>
<comment type="caution">
    <text evidence="2">The sequence shown here is derived from an EMBL/GenBank/DDBJ whole genome shotgun (WGS) entry which is preliminary data.</text>
</comment>